<dbReference type="EMBL" id="JAWSTH010000005">
    <property type="protein sequence ID" value="MDW5593443.1"/>
    <property type="molecule type" value="Genomic_DNA"/>
</dbReference>
<dbReference type="Proteomes" id="UP001284601">
    <property type="component" value="Unassembled WGS sequence"/>
</dbReference>
<organism evidence="9 10">
    <name type="scientific">Conexibacter stalactiti</name>
    <dbReference type="NCBI Taxonomy" id="1940611"/>
    <lineage>
        <taxon>Bacteria</taxon>
        <taxon>Bacillati</taxon>
        <taxon>Actinomycetota</taxon>
        <taxon>Thermoleophilia</taxon>
        <taxon>Solirubrobacterales</taxon>
        <taxon>Conexibacteraceae</taxon>
        <taxon>Conexibacter</taxon>
    </lineage>
</organism>
<accession>A0ABU4HJE9</accession>
<comment type="caution">
    <text evidence="9">The sequence shown here is derived from an EMBL/GenBank/DDBJ whole genome shotgun (WGS) entry which is preliminary data.</text>
</comment>
<keyword evidence="4" id="KW-0997">Cell inner membrane</keyword>
<evidence type="ECO:0000313" key="10">
    <source>
        <dbReference type="Proteomes" id="UP001284601"/>
    </source>
</evidence>
<keyword evidence="2" id="KW-0813">Transport</keyword>
<evidence type="ECO:0000256" key="5">
    <source>
        <dbReference type="ARBA" id="ARBA00022692"/>
    </source>
</evidence>
<protein>
    <submittedName>
        <fullName evidence="9">ABC transporter permease</fullName>
    </submittedName>
</protein>
<proteinExistence type="predicted"/>
<evidence type="ECO:0000256" key="8">
    <source>
        <dbReference type="SAM" id="Phobius"/>
    </source>
</evidence>
<feature type="transmembrane region" description="Helical" evidence="8">
    <location>
        <begin position="232"/>
        <end position="253"/>
    </location>
</feature>
<reference evidence="10" key="1">
    <citation type="submission" date="2023-07" db="EMBL/GenBank/DDBJ databases">
        <title>Conexibacter stalactiti sp. nov., isolated from stalactites in a lava cave and emended description of the genus Conexibacter.</title>
        <authorList>
            <person name="Lee S.D."/>
        </authorList>
    </citation>
    <scope>NUCLEOTIDE SEQUENCE [LARGE SCALE GENOMIC DNA]</scope>
    <source>
        <strain evidence="10">KCTC 39840</strain>
    </source>
</reference>
<evidence type="ECO:0000256" key="6">
    <source>
        <dbReference type="ARBA" id="ARBA00022989"/>
    </source>
</evidence>
<evidence type="ECO:0000313" key="9">
    <source>
        <dbReference type="EMBL" id="MDW5593443.1"/>
    </source>
</evidence>
<dbReference type="InterPro" id="IPR001851">
    <property type="entry name" value="ABC_transp_permease"/>
</dbReference>
<feature type="transmembrane region" description="Helical" evidence="8">
    <location>
        <begin position="181"/>
        <end position="202"/>
    </location>
</feature>
<feature type="transmembrane region" description="Helical" evidence="8">
    <location>
        <begin position="290"/>
        <end position="309"/>
    </location>
</feature>
<dbReference type="RefSeq" id="WP_318595704.1">
    <property type="nucleotide sequence ID" value="NZ_JAWSTH010000005.1"/>
</dbReference>
<feature type="transmembrane region" description="Helical" evidence="8">
    <location>
        <begin position="137"/>
        <end position="161"/>
    </location>
</feature>
<keyword evidence="7 8" id="KW-0472">Membrane</keyword>
<evidence type="ECO:0000256" key="7">
    <source>
        <dbReference type="ARBA" id="ARBA00023136"/>
    </source>
</evidence>
<dbReference type="PANTHER" id="PTHR32196:SF21">
    <property type="entry name" value="ABC TRANSPORTER PERMEASE PROTEIN YPHD-RELATED"/>
    <property type="match status" value="1"/>
</dbReference>
<keyword evidence="5 8" id="KW-0812">Transmembrane</keyword>
<feature type="transmembrane region" description="Helical" evidence="8">
    <location>
        <begin position="265"/>
        <end position="283"/>
    </location>
</feature>
<feature type="transmembrane region" description="Helical" evidence="8">
    <location>
        <begin position="315"/>
        <end position="333"/>
    </location>
</feature>
<comment type="subcellular location">
    <subcellularLocation>
        <location evidence="1">Cell membrane</location>
        <topology evidence="1">Multi-pass membrane protein</topology>
    </subcellularLocation>
</comment>
<keyword evidence="3" id="KW-1003">Cell membrane</keyword>
<feature type="transmembrane region" description="Helical" evidence="8">
    <location>
        <begin position="98"/>
        <end position="125"/>
    </location>
</feature>
<dbReference type="CDD" id="cd06579">
    <property type="entry name" value="TM_PBP1_transp_AraH_like"/>
    <property type="match status" value="1"/>
</dbReference>
<evidence type="ECO:0000256" key="1">
    <source>
        <dbReference type="ARBA" id="ARBA00004651"/>
    </source>
</evidence>
<evidence type="ECO:0000256" key="3">
    <source>
        <dbReference type="ARBA" id="ARBA00022475"/>
    </source>
</evidence>
<gene>
    <name evidence="9" type="ORF">R7226_03785</name>
</gene>
<name>A0ABU4HJE9_9ACTN</name>
<evidence type="ECO:0000256" key="4">
    <source>
        <dbReference type="ARBA" id="ARBA00022519"/>
    </source>
</evidence>
<feature type="transmembrane region" description="Helical" evidence="8">
    <location>
        <begin position="64"/>
        <end position="86"/>
    </location>
</feature>
<dbReference type="PANTHER" id="PTHR32196">
    <property type="entry name" value="ABC TRANSPORTER PERMEASE PROTEIN YPHD-RELATED-RELATED"/>
    <property type="match status" value="1"/>
</dbReference>
<sequence>MDARRNPGLLVPALADGGAAAAPSRWRVSSAVTLQRGVIGAGLALLLFFALTTDGFFTVANAKAIATAASLVGLVAIGQTLIMLGGSGMSLSLGMTSAVSAMAFVGLLGEGVVIALLGALVLAAVTTGIQGFVVGRWAANAVIVTIAAGLLLEGFGSWAAGHGDLTPTVDRDVYAFLGRPLLGIPFPVYAFAVAALVVQWMLRRTRDGRTLLLVGSSREAARAAALPLTRTAVFAFSIAGVCAALTGIMVAATQHHASLSIQGNYTFDSIAATLVGGTLISGGRGSVTRTLIGALVIAAVTDIALLRGYSSGVQTLVKGLLVLVAVILVRLTARR</sequence>
<evidence type="ECO:0000256" key="2">
    <source>
        <dbReference type="ARBA" id="ARBA00022448"/>
    </source>
</evidence>
<keyword evidence="10" id="KW-1185">Reference proteome</keyword>
<keyword evidence="6 8" id="KW-1133">Transmembrane helix</keyword>
<dbReference type="Pfam" id="PF02653">
    <property type="entry name" value="BPD_transp_2"/>
    <property type="match status" value="1"/>
</dbReference>
<feature type="transmembrane region" description="Helical" evidence="8">
    <location>
        <begin position="37"/>
        <end position="57"/>
    </location>
</feature>